<dbReference type="Proteomes" id="UP000324222">
    <property type="component" value="Unassembled WGS sequence"/>
</dbReference>
<proteinExistence type="predicted"/>
<comment type="caution">
    <text evidence="1">The sequence shown here is derived from an EMBL/GenBank/DDBJ whole genome shotgun (WGS) entry which is preliminary data.</text>
</comment>
<name>A0A5B7D717_PORTR</name>
<evidence type="ECO:0000313" key="1">
    <source>
        <dbReference type="EMBL" id="MPC17088.1"/>
    </source>
</evidence>
<gene>
    <name evidence="1" type="ORF">E2C01_009933</name>
</gene>
<dbReference type="AlphaFoldDB" id="A0A5B7D717"/>
<sequence>MRRLPSERHHSDREVWVLVERVIGETVVQGSELLWFSSHATRQSQGADRKQVRELFHDLIPEGHSLCPAPDIIQSVHLWSNCCVTAVTPNLLLVRPPVVSGLDVVVAGSNRVVETRIVPFSMSVAALQCYHRHSST</sequence>
<protein>
    <submittedName>
        <fullName evidence="1">Uncharacterized protein</fullName>
    </submittedName>
</protein>
<evidence type="ECO:0000313" key="2">
    <source>
        <dbReference type="Proteomes" id="UP000324222"/>
    </source>
</evidence>
<accession>A0A5B7D717</accession>
<dbReference type="EMBL" id="VSRR010000558">
    <property type="protein sequence ID" value="MPC17088.1"/>
    <property type="molecule type" value="Genomic_DNA"/>
</dbReference>
<keyword evidence="2" id="KW-1185">Reference proteome</keyword>
<reference evidence="1 2" key="1">
    <citation type="submission" date="2019-05" db="EMBL/GenBank/DDBJ databases">
        <title>Another draft genome of Portunus trituberculatus and its Hox gene families provides insights of decapod evolution.</title>
        <authorList>
            <person name="Jeong J.-H."/>
            <person name="Song I."/>
            <person name="Kim S."/>
            <person name="Choi T."/>
            <person name="Kim D."/>
            <person name="Ryu S."/>
            <person name="Kim W."/>
        </authorList>
    </citation>
    <scope>NUCLEOTIDE SEQUENCE [LARGE SCALE GENOMIC DNA]</scope>
    <source>
        <tissue evidence="1">Muscle</tissue>
    </source>
</reference>
<organism evidence="1 2">
    <name type="scientific">Portunus trituberculatus</name>
    <name type="common">Swimming crab</name>
    <name type="synonym">Neptunus trituberculatus</name>
    <dbReference type="NCBI Taxonomy" id="210409"/>
    <lineage>
        <taxon>Eukaryota</taxon>
        <taxon>Metazoa</taxon>
        <taxon>Ecdysozoa</taxon>
        <taxon>Arthropoda</taxon>
        <taxon>Crustacea</taxon>
        <taxon>Multicrustacea</taxon>
        <taxon>Malacostraca</taxon>
        <taxon>Eumalacostraca</taxon>
        <taxon>Eucarida</taxon>
        <taxon>Decapoda</taxon>
        <taxon>Pleocyemata</taxon>
        <taxon>Brachyura</taxon>
        <taxon>Eubrachyura</taxon>
        <taxon>Portunoidea</taxon>
        <taxon>Portunidae</taxon>
        <taxon>Portuninae</taxon>
        <taxon>Portunus</taxon>
    </lineage>
</organism>